<comment type="caution">
    <text evidence="1">The sequence shown here is derived from an EMBL/GenBank/DDBJ whole genome shotgun (WGS) entry which is preliminary data.</text>
</comment>
<reference evidence="1 2" key="1">
    <citation type="journal article" date="2014" name="Int. J. Syst. Evol. Microbiol.">
        <title>Description of Galbitalea soli gen. nov., sp. nov., and Frondihabitans sucicola sp. nov.</title>
        <authorList>
            <person name="Kim S.J."/>
            <person name="Lim J.M."/>
            <person name="Ahn J.H."/>
            <person name="Weon H.Y."/>
            <person name="Hamada M."/>
            <person name="Suzuki K."/>
            <person name="Ahn T.Y."/>
            <person name="Kwon S.W."/>
        </authorList>
    </citation>
    <scope>NUCLEOTIDE SEQUENCE [LARGE SCALE GENOMIC DNA]</scope>
    <source>
        <strain evidence="1 2">NBRC 108727</strain>
    </source>
</reference>
<keyword evidence="2" id="KW-1185">Reference proteome</keyword>
<evidence type="ECO:0000313" key="2">
    <source>
        <dbReference type="Proteomes" id="UP000479756"/>
    </source>
</evidence>
<dbReference type="Proteomes" id="UP000479756">
    <property type="component" value="Unassembled WGS sequence"/>
</dbReference>
<name>A0A7C9PM57_9MICO</name>
<accession>A0A7C9PM57</accession>
<organism evidence="1 2">
    <name type="scientific">Galbitalea soli</name>
    <dbReference type="NCBI Taxonomy" id="1268042"/>
    <lineage>
        <taxon>Bacteria</taxon>
        <taxon>Bacillati</taxon>
        <taxon>Actinomycetota</taxon>
        <taxon>Actinomycetes</taxon>
        <taxon>Micrococcales</taxon>
        <taxon>Microbacteriaceae</taxon>
        <taxon>Galbitalea</taxon>
    </lineage>
</organism>
<proteinExistence type="predicted"/>
<protein>
    <submittedName>
        <fullName evidence="1">Uncharacterized protein</fullName>
    </submittedName>
</protein>
<evidence type="ECO:0000313" key="1">
    <source>
        <dbReference type="EMBL" id="NEM90567.1"/>
    </source>
</evidence>
<dbReference type="EMBL" id="JAAGWZ010000001">
    <property type="protein sequence ID" value="NEM90567.1"/>
    <property type="molecule type" value="Genomic_DNA"/>
</dbReference>
<dbReference type="AlphaFoldDB" id="A0A7C9PM57"/>
<dbReference type="RefSeq" id="WP_163472205.1">
    <property type="nucleotide sequence ID" value="NZ_JAAGWZ010000001.1"/>
</dbReference>
<sequence length="189" mass="20198">MLSTFHIPTRASVYLGCAVLFVALSGCANLARPPHASVSATPSTVQRERALISEAAGVIRADLAASERVYAGVDDLESLRQYETPSHYRFVSDDVKKFRSKGLVMRGHGRLYGFILAGVSTNKEGQTELKVGYCDDVSDTALIGHDGHELPRESKSPLVPLVTTLILTSSAGASPLIDATYGSDQEDAC</sequence>
<gene>
    <name evidence="1" type="ORF">G3T37_04280</name>
</gene>